<dbReference type="VEuPathDB" id="FungiDB:I303_02066"/>
<sequence>MSFIVECAPGLQRRGRSYLEAGLEFDIHPESRYRPPKHIPFFQRSSQVQPSDTPAASNESEEPSRRGNGTASSVVGTTHQISESESESESGVDEDWQLVDTLSASVPNLDLEESTAEILDAPKITPQSTTTHNVNSTIITPIYILKVQKFLAAGYLWDFWLATHPLYGEVVLKLVFTPEHPCRTPGYDRYLPREEIIGQAMIEDKRYLGSLLDLQGDLVPLYYGLYASRKRSFHCYCPETGEYGEGEPWYYAILMEYVDHPMGPGCVRLDAEWKQKLYSAYERLHLHGVLHTDICSRHVLIDKDERIRLVSFRRSETGELDDTRDVSDFVFEALCVRTVIGGELYGEIWIDCLPSTYWAQLPESVDFFNRKMALKDRTLSPDQVAANEMQKIAIRNAPPKR</sequence>
<evidence type="ECO:0008006" key="5">
    <source>
        <dbReference type="Google" id="ProtNLM"/>
    </source>
</evidence>
<dbReference type="Proteomes" id="UP000078595">
    <property type="component" value="Chromosome 2"/>
</dbReference>
<protein>
    <recommendedName>
        <fullName evidence="5">Protein kinase domain-containing protein</fullName>
    </recommendedName>
</protein>
<keyword evidence="4" id="KW-1185">Reference proteome</keyword>
<reference evidence="2" key="1">
    <citation type="submission" date="2013-07" db="EMBL/GenBank/DDBJ databases">
        <title>The Genome Sequence of Cryptococcus dejecticola CBS10117.</title>
        <authorList>
            <consortium name="The Broad Institute Genome Sequencing Platform"/>
            <person name="Cuomo C."/>
            <person name="Litvintseva A."/>
            <person name="Chen Y."/>
            <person name="Heitman J."/>
            <person name="Sun S."/>
            <person name="Springer D."/>
            <person name="Dromer F."/>
            <person name="Young S.K."/>
            <person name="Zeng Q."/>
            <person name="Gargeya S."/>
            <person name="Fitzgerald M."/>
            <person name="Abouelleil A."/>
            <person name="Alvarado L."/>
            <person name="Berlin A.M."/>
            <person name="Chapman S.B."/>
            <person name="Dewar J."/>
            <person name="Goldberg J."/>
            <person name="Griggs A."/>
            <person name="Gujja S."/>
            <person name="Hansen M."/>
            <person name="Howarth C."/>
            <person name="Imamovic A."/>
            <person name="Larimer J."/>
            <person name="McCowan C."/>
            <person name="Murphy C."/>
            <person name="Pearson M."/>
            <person name="Priest M."/>
            <person name="Roberts A."/>
            <person name="Saif S."/>
            <person name="Shea T."/>
            <person name="Sykes S."/>
            <person name="Wortman J."/>
            <person name="Nusbaum C."/>
            <person name="Birren B."/>
        </authorList>
    </citation>
    <scope>NUCLEOTIDE SEQUENCE [LARGE SCALE GENOMIC DNA]</scope>
    <source>
        <strain evidence="2">CBS 10117</strain>
    </source>
</reference>
<gene>
    <name evidence="2" type="ORF">I303_02066</name>
    <name evidence="3" type="ORF">I303_101799</name>
</gene>
<proteinExistence type="predicted"/>
<organism evidence="2">
    <name type="scientific">Kwoniella dejecticola CBS 10117</name>
    <dbReference type="NCBI Taxonomy" id="1296121"/>
    <lineage>
        <taxon>Eukaryota</taxon>
        <taxon>Fungi</taxon>
        <taxon>Dikarya</taxon>
        <taxon>Basidiomycota</taxon>
        <taxon>Agaricomycotina</taxon>
        <taxon>Tremellomycetes</taxon>
        <taxon>Tremellales</taxon>
        <taxon>Cryptococcaceae</taxon>
        <taxon>Kwoniella</taxon>
    </lineage>
</organism>
<dbReference type="AlphaFoldDB" id="A0A1A6ACQ6"/>
<reference evidence="3" key="3">
    <citation type="submission" date="2024-02" db="EMBL/GenBank/DDBJ databases">
        <title>Comparative genomics of Cryptococcus and Kwoniella reveals pathogenesis evolution and contrasting modes of karyotype evolution via chromosome fusion or intercentromeric recombination.</title>
        <authorList>
            <person name="Coelho M.A."/>
            <person name="David-Palma M."/>
            <person name="Shea T."/>
            <person name="Bowers K."/>
            <person name="McGinley-Smith S."/>
            <person name="Mohammad A.W."/>
            <person name="Gnirke A."/>
            <person name="Yurkov A.M."/>
            <person name="Nowrousian M."/>
            <person name="Sun S."/>
            <person name="Cuomo C.A."/>
            <person name="Heitman J."/>
        </authorList>
    </citation>
    <scope>NUCLEOTIDE SEQUENCE</scope>
    <source>
        <strain evidence="3">CBS 10117</strain>
    </source>
</reference>
<evidence type="ECO:0000313" key="3">
    <source>
        <dbReference type="EMBL" id="WWC59249.1"/>
    </source>
</evidence>
<feature type="region of interest" description="Disordered" evidence="1">
    <location>
        <begin position="30"/>
        <end position="94"/>
    </location>
</feature>
<name>A0A1A6ACQ6_9TREE</name>
<dbReference type="STRING" id="1296121.A0A1A6ACQ6"/>
<evidence type="ECO:0000256" key="1">
    <source>
        <dbReference type="SAM" id="MobiDB-lite"/>
    </source>
</evidence>
<accession>A0A1A6ACQ6</accession>
<feature type="compositionally biased region" description="Polar residues" evidence="1">
    <location>
        <begin position="43"/>
        <end position="58"/>
    </location>
</feature>
<dbReference type="InterPro" id="IPR011009">
    <property type="entry name" value="Kinase-like_dom_sf"/>
</dbReference>
<dbReference type="EMBL" id="KI894028">
    <property type="protein sequence ID" value="OBR87852.1"/>
    <property type="molecule type" value="Genomic_DNA"/>
</dbReference>
<evidence type="ECO:0000313" key="4">
    <source>
        <dbReference type="Proteomes" id="UP000078595"/>
    </source>
</evidence>
<dbReference type="SUPFAM" id="SSF56112">
    <property type="entry name" value="Protein kinase-like (PK-like)"/>
    <property type="match status" value="1"/>
</dbReference>
<evidence type="ECO:0000313" key="2">
    <source>
        <dbReference type="EMBL" id="OBR87852.1"/>
    </source>
</evidence>
<reference evidence="3" key="2">
    <citation type="submission" date="2013-07" db="EMBL/GenBank/DDBJ databases">
        <authorList>
            <consortium name="The Broad Institute Genome Sequencing Platform"/>
            <person name="Cuomo C."/>
            <person name="Litvintseva A."/>
            <person name="Chen Y."/>
            <person name="Heitman J."/>
            <person name="Sun S."/>
            <person name="Springer D."/>
            <person name="Dromer F."/>
            <person name="Young S.K."/>
            <person name="Zeng Q."/>
            <person name="Gargeya S."/>
            <person name="Fitzgerald M."/>
            <person name="Abouelleil A."/>
            <person name="Alvarado L."/>
            <person name="Berlin A.M."/>
            <person name="Chapman S.B."/>
            <person name="Dewar J."/>
            <person name="Goldberg J."/>
            <person name="Griggs A."/>
            <person name="Gujja S."/>
            <person name="Hansen M."/>
            <person name="Howarth C."/>
            <person name="Imamovic A."/>
            <person name="Larimer J."/>
            <person name="McCowan C."/>
            <person name="Murphy C."/>
            <person name="Pearson M."/>
            <person name="Priest M."/>
            <person name="Roberts A."/>
            <person name="Saif S."/>
            <person name="Shea T."/>
            <person name="Sykes S."/>
            <person name="Wortman J."/>
            <person name="Nusbaum C."/>
            <person name="Birren B."/>
        </authorList>
    </citation>
    <scope>NUCLEOTIDE SEQUENCE</scope>
    <source>
        <strain evidence="3">CBS 10117</strain>
    </source>
</reference>
<feature type="compositionally biased region" description="Acidic residues" evidence="1">
    <location>
        <begin position="84"/>
        <end position="94"/>
    </location>
</feature>
<dbReference type="EMBL" id="CP144531">
    <property type="protein sequence ID" value="WWC59249.1"/>
    <property type="molecule type" value="Genomic_DNA"/>
</dbReference>
<dbReference type="OrthoDB" id="2596802at2759"/>
<dbReference type="KEGG" id="kdj:28965765"/>
<dbReference type="RefSeq" id="XP_018265694.1">
    <property type="nucleotide sequence ID" value="XM_018405413.1"/>
</dbReference>
<feature type="compositionally biased region" description="Polar residues" evidence="1">
    <location>
        <begin position="67"/>
        <end position="81"/>
    </location>
</feature>
<dbReference type="GeneID" id="28965765"/>